<dbReference type="GO" id="GO:0005856">
    <property type="term" value="C:cytoskeleton"/>
    <property type="evidence" value="ECO:0007669"/>
    <property type="project" value="TreeGrafter"/>
</dbReference>
<feature type="coiled-coil region" evidence="2">
    <location>
        <begin position="587"/>
        <end position="677"/>
    </location>
</feature>
<reference evidence="6" key="1">
    <citation type="submission" date="2016-04" db="EMBL/GenBank/DDBJ databases">
        <title>Cephalotus genome sequencing.</title>
        <authorList>
            <person name="Fukushima K."/>
            <person name="Hasebe M."/>
            <person name="Fang X."/>
        </authorList>
    </citation>
    <scope>NUCLEOTIDE SEQUENCE [LARGE SCALE GENOMIC DNA]</scope>
    <source>
        <strain evidence="6">cv. St1</strain>
    </source>
</reference>
<feature type="coiled-coil region" evidence="2">
    <location>
        <begin position="503"/>
        <end position="544"/>
    </location>
</feature>
<keyword evidence="1 2" id="KW-0175">Coiled coil</keyword>
<feature type="coiled-coil region" evidence="2">
    <location>
        <begin position="87"/>
        <end position="340"/>
    </location>
</feature>
<dbReference type="STRING" id="3775.A0A1Q3B6C3"/>
<dbReference type="InterPro" id="IPR011684">
    <property type="entry name" value="NAB"/>
</dbReference>
<dbReference type="OrthoDB" id="10255522at2759"/>
<comment type="caution">
    <text evidence="5">The sequence shown here is derived from an EMBL/GenBank/DDBJ whole genome shotgun (WGS) entry which is preliminary data.</text>
</comment>
<dbReference type="EMBL" id="BDDD01000310">
    <property type="protein sequence ID" value="GAV63548.1"/>
    <property type="molecule type" value="Genomic_DNA"/>
</dbReference>
<feature type="non-terminal residue" evidence="5">
    <location>
        <position position="1"/>
    </location>
</feature>
<evidence type="ECO:0000313" key="6">
    <source>
        <dbReference type="Proteomes" id="UP000187406"/>
    </source>
</evidence>
<feature type="region of interest" description="Disordered" evidence="3">
    <location>
        <begin position="58"/>
        <end position="83"/>
    </location>
</feature>
<dbReference type="InParanoid" id="A0A1Q3B6C3"/>
<gene>
    <name evidence="5" type="ORF">CFOL_v3_07066</name>
</gene>
<keyword evidence="6" id="KW-1185">Reference proteome</keyword>
<dbReference type="GO" id="GO:0003779">
    <property type="term" value="F:actin binding"/>
    <property type="evidence" value="ECO:0007669"/>
    <property type="project" value="InterPro"/>
</dbReference>
<evidence type="ECO:0000256" key="3">
    <source>
        <dbReference type="SAM" id="MobiDB-lite"/>
    </source>
</evidence>
<name>A0A1Q3B6C3_CEPFO</name>
<sequence>EVEDKVSEIFKLIKTKGKAKKGGISNAQKEAELVKFVEDIHKQYQSLFVQYNHLKEESEKKAHSRKGEGSYSSSSSSSDLDSGYYSLEEVETDNINLNDEHHNATNNIKEGLKSENLDIGDLEHKLASMSQEKEAIHLQYMAALSKIQEAEIVKKNLRSEVDESKRELAALVKKHESHRSRMSARTKELEGQLTGMKIELKSLHNQKKNLEAKIESKAAETKQLTDKNKVLHTRNLELELISKEKGHEASNLQKKLKENESNLTRRSEELMAQLSTLKVEVESLHAQKGNLEGSLAWKKSEATAQVKGLMNQVNAMQQELDCLRRQKSELELQMGIKTKELSENLIQISNLHLEVNSLRDQKGELEGSMVYKKNEAWAQVKYLVNQVNVLQQELDSLRSQKIKLEPQPNENLKRESSESQTKIEAENFELSHTIADPEAIQIQHNDTINKFSEERTEVKQLSVGSRVVNPQVAERKMEELAEDFLKKSEDNIRILYQRILVAEQIHNENKESYRRTKERLQQDNKLLGEKVASYETELRKLRDTLDIGNNTFAGLDLAVRKFEGNGGEFLNRITKISNEILFTRNWVRGANDEIKQLRHKVDCLVAQLEDKEEQEFLLREKVWKLEAKLGKEGGEKLNLMISVSQLEKEVGELERKMNEKEERLLSLGEEKREAIRQLCVLIDYHCSRFNHLKYMISKMNVRRRQ</sequence>
<dbReference type="PANTHER" id="PTHR47357">
    <property type="entry name" value="COP1-INTERACTIVE PROTEIN 1"/>
    <property type="match status" value="1"/>
</dbReference>
<dbReference type="PANTHER" id="PTHR47357:SF4">
    <property type="entry name" value="MYOSIN HEAVY CHAIN-LIKE PROTEIN"/>
    <property type="match status" value="1"/>
</dbReference>
<dbReference type="GO" id="GO:0005200">
    <property type="term" value="F:structural constituent of cytoskeleton"/>
    <property type="evidence" value="ECO:0007669"/>
    <property type="project" value="TreeGrafter"/>
</dbReference>
<evidence type="ECO:0000313" key="5">
    <source>
        <dbReference type="EMBL" id="GAV63548.1"/>
    </source>
</evidence>
<evidence type="ECO:0000259" key="4">
    <source>
        <dbReference type="PROSITE" id="PS51774"/>
    </source>
</evidence>
<evidence type="ECO:0000256" key="2">
    <source>
        <dbReference type="SAM" id="Coils"/>
    </source>
</evidence>
<protein>
    <recommendedName>
        <fullName evidence="4">NAB domain-containing protein</fullName>
    </recommendedName>
</protein>
<dbReference type="AlphaFoldDB" id="A0A1Q3B6C3"/>
<dbReference type="FunCoup" id="A0A1Q3B6C3">
    <property type="interactions" value="81"/>
</dbReference>
<feature type="compositionally biased region" description="Low complexity" evidence="3">
    <location>
        <begin position="69"/>
        <end position="83"/>
    </location>
</feature>
<organism evidence="5 6">
    <name type="scientific">Cephalotus follicularis</name>
    <name type="common">Albany pitcher plant</name>
    <dbReference type="NCBI Taxonomy" id="3775"/>
    <lineage>
        <taxon>Eukaryota</taxon>
        <taxon>Viridiplantae</taxon>
        <taxon>Streptophyta</taxon>
        <taxon>Embryophyta</taxon>
        <taxon>Tracheophyta</taxon>
        <taxon>Spermatophyta</taxon>
        <taxon>Magnoliopsida</taxon>
        <taxon>eudicotyledons</taxon>
        <taxon>Gunneridae</taxon>
        <taxon>Pentapetalae</taxon>
        <taxon>rosids</taxon>
        <taxon>fabids</taxon>
        <taxon>Oxalidales</taxon>
        <taxon>Cephalotaceae</taxon>
        <taxon>Cephalotus</taxon>
    </lineage>
</organism>
<dbReference type="Proteomes" id="UP000187406">
    <property type="component" value="Unassembled WGS sequence"/>
</dbReference>
<dbReference type="PROSITE" id="PS51774">
    <property type="entry name" value="NAB"/>
    <property type="match status" value="1"/>
</dbReference>
<accession>A0A1Q3B6C3</accession>
<proteinExistence type="predicted"/>
<feature type="domain" description="NAB" evidence="4">
    <location>
        <begin position="1"/>
        <end position="58"/>
    </location>
</feature>
<evidence type="ECO:0000256" key="1">
    <source>
        <dbReference type="ARBA" id="ARBA00023054"/>
    </source>
</evidence>
<feature type="compositionally biased region" description="Basic and acidic residues" evidence="3">
    <location>
        <begin position="58"/>
        <end position="68"/>
    </location>
</feature>